<dbReference type="EMBL" id="AOJG01000001">
    <property type="protein sequence ID" value="EMA64652.1"/>
    <property type="molecule type" value="Genomic_DNA"/>
</dbReference>
<dbReference type="PRINTS" id="PR00625">
    <property type="entry name" value="JDOMAIN"/>
</dbReference>
<gene>
    <name evidence="3" type="ORF">C469_00310</name>
</gene>
<reference evidence="3 4" key="1">
    <citation type="journal article" date="2014" name="PLoS Genet.">
        <title>Phylogenetically driven sequencing of extremely halophilic archaea reveals strategies for static and dynamic osmo-response.</title>
        <authorList>
            <person name="Becker E.A."/>
            <person name="Seitzer P.M."/>
            <person name="Tritt A."/>
            <person name="Larsen D."/>
            <person name="Krusor M."/>
            <person name="Yao A.I."/>
            <person name="Wu D."/>
            <person name="Madern D."/>
            <person name="Eisen J.A."/>
            <person name="Darling A.E."/>
            <person name="Facciotti M.T."/>
        </authorList>
    </citation>
    <scope>NUCLEOTIDE SEQUENCE [LARGE SCALE GENOMIC DNA]</scope>
    <source>
        <strain evidence="3 4">DSM 21995</strain>
    </source>
</reference>
<evidence type="ECO:0000313" key="3">
    <source>
        <dbReference type="EMBL" id="EMA64652.1"/>
    </source>
</evidence>
<dbReference type="RefSeq" id="WP_008002777.1">
    <property type="nucleotide sequence ID" value="NZ_AOJG01000001.1"/>
</dbReference>
<dbReference type="PROSITE" id="PS50076">
    <property type="entry name" value="DNAJ_2"/>
    <property type="match status" value="1"/>
</dbReference>
<feature type="domain" description="J" evidence="2">
    <location>
        <begin position="147"/>
        <end position="198"/>
    </location>
</feature>
<organism evidence="3 4">
    <name type="scientific">Halorubrum lipolyticum DSM 21995</name>
    <dbReference type="NCBI Taxonomy" id="1227482"/>
    <lineage>
        <taxon>Archaea</taxon>
        <taxon>Methanobacteriati</taxon>
        <taxon>Methanobacteriota</taxon>
        <taxon>Stenosarchaea group</taxon>
        <taxon>Halobacteria</taxon>
        <taxon>Halobacteriales</taxon>
        <taxon>Haloferacaceae</taxon>
        <taxon>Halorubrum</taxon>
    </lineage>
</organism>
<dbReference type="OrthoDB" id="11397at2157"/>
<evidence type="ECO:0000313" key="4">
    <source>
        <dbReference type="Proteomes" id="UP000011650"/>
    </source>
</evidence>
<feature type="region of interest" description="Disordered" evidence="1">
    <location>
        <begin position="1"/>
        <end position="37"/>
    </location>
</feature>
<dbReference type="InterPro" id="IPR001623">
    <property type="entry name" value="DnaJ_domain"/>
</dbReference>
<feature type="compositionally biased region" description="Basic and acidic residues" evidence="1">
    <location>
        <begin position="12"/>
        <end position="23"/>
    </location>
</feature>
<keyword evidence="3" id="KW-0346">Stress response</keyword>
<sequence length="198" mass="22194">MSRLDWPAGFERTPESERERNRSFEATLGSTTSELETEMDRMGVDHWRASIGNAHTKSNGLPLHNANPDDPGFVLRWTDDEEQFAVACDASPKLRDNVRYVLKWVNETRMRSQRPVKTGDSEFAAARLPPGDEPHGDAVATSSVAEPAYKVLGVTSDASEGEIRVAYRERLMEVHPDHGGSEEELSRVREAKEVMLDE</sequence>
<dbReference type="SMART" id="SM00271">
    <property type="entry name" value="DnaJ"/>
    <property type="match status" value="1"/>
</dbReference>
<dbReference type="CDD" id="cd06257">
    <property type="entry name" value="DnaJ"/>
    <property type="match status" value="1"/>
</dbReference>
<evidence type="ECO:0000259" key="2">
    <source>
        <dbReference type="PROSITE" id="PS50076"/>
    </source>
</evidence>
<protein>
    <submittedName>
        <fullName evidence="3">Heat shock protein DnaJ domain protein</fullName>
    </submittedName>
</protein>
<proteinExistence type="predicted"/>
<feature type="compositionally biased region" description="Low complexity" evidence="1">
    <location>
        <begin position="25"/>
        <end position="34"/>
    </location>
</feature>
<dbReference type="PATRIC" id="fig|1227482.3.peg.62"/>
<evidence type="ECO:0000256" key="1">
    <source>
        <dbReference type="SAM" id="MobiDB-lite"/>
    </source>
</evidence>
<dbReference type="Gene3D" id="1.10.287.110">
    <property type="entry name" value="DnaJ domain"/>
    <property type="match status" value="1"/>
</dbReference>
<dbReference type="SUPFAM" id="SSF46565">
    <property type="entry name" value="Chaperone J-domain"/>
    <property type="match status" value="1"/>
</dbReference>
<dbReference type="AlphaFoldDB" id="M0P3B3"/>
<dbReference type="Pfam" id="PF00226">
    <property type="entry name" value="DnaJ"/>
    <property type="match status" value="1"/>
</dbReference>
<name>M0P3B3_9EURY</name>
<accession>M0P3B3</accession>
<keyword evidence="4" id="KW-1185">Reference proteome</keyword>
<comment type="caution">
    <text evidence="3">The sequence shown here is derived from an EMBL/GenBank/DDBJ whole genome shotgun (WGS) entry which is preliminary data.</text>
</comment>
<dbReference type="STRING" id="1227482.C469_00310"/>
<dbReference type="Proteomes" id="UP000011650">
    <property type="component" value="Unassembled WGS sequence"/>
</dbReference>
<feature type="region of interest" description="Disordered" evidence="1">
    <location>
        <begin position="174"/>
        <end position="198"/>
    </location>
</feature>
<dbReference type="InterPro" id="IPR036869">
    <property type="entry name" value="J_dom_sf"/>
</dbReference>